<evidence type="ECO:0000313" key="2">
    <source>
        <dbReference type="EMBL" id="VTJ69040.1"/>
    </source>
</evidence>
<dbReference type="Proteomes" id="UP000662637">
    <property type="component" value="Unassembled WGS sequence"/>
</dbReference>
<evidence type="ECO:0000313" key="3">
    <source>
        <dbReference type="Proteomes" id="UP000335636"/>
    </source>
</evidence>
<protein>
    <submittedName>
        <fullName evidence="2">Uncharacterized protein</fullName>
    </submittedName>
</protein>
<dbReference type="EMBL" id="WJEC01007655">
    <property type="protein sequence ID" value="KAF7469354.1"/>
    <property type="molecule type" value="Genomic_DNA"/>
</dbReference>
<accession>A0A5E4BIZ6</accession>
<evidence type="ECO:0000313" key="1">
    <source>
        <dbReference type="EMBL" id="KAF7469354.1"/>
    </source>
</evidence>
<keyword evidence="3" id="KW-1185">Reference proteome</keyword>
<proteinExistence type="predicted"/>
<dbReference type="EMBL" id="CABDUW010000445">
    <property type="protein sequence ID" value="VTJ69040.1"/>
    <property type="molecule type" value="Genomic_DNA"/>
</dbReference>
<name>A0A5E4BIZ6_MARMO</name>
<reference evidence="1" key="2">
    <citation type="submission" date="2020-08" db="EMBL/GenBank/DDBJ databases">
        <authorList>
            <person name="Shumante A."/>
            <person name="Zimin A.V."/>
            <person name="Puiu D."/>
            <person name="Salzberg S.L."/>
        </authorList>
    </citation>
    <scope>NUCLEOTIDE SEQUENCE</scope>
    <source>
        <strain evidence="1">WC2-LM</strain>
        <tissue evidence="1">Liver</tissue>
    </source>
</reference>
<organism evidence="2 3">
    <name type="scientific">Marmota monax</name>
    <name type="common">Woodchuck</name>
    <dbReference type="NCBI Taxonomy" id="9995"/>
    <lineage>
        <taxon>Eukaryota</taxon>
        <taxon>Metazoa</taxon>
        <taxon>Chordata</taxon>
        <taxon>Craniata</taxon>
        <taxon>Vertebrata</taxon>
        <taxon>Euteleostomi</taxon>
        <taxon>Mammalia</taxon>
        <taxon>Eutheria</taxon>
        <taxon>Euarchontoglires</taxon>
        <taxon>Glires</taxon>
        <taxon>Rodentia</taxon>
        <taxon>Sciuromorpha</taxon>
        <taxon>Sciuridae</taxon>
        <taxon>Xerinae</taxon>
        <taxon>Marmotini</taxon>
        <taxon>Marmota</taxon>
    </lineage>
</organism>
<dbReference type="AlphaFoldDB" id="A0A5E4BIZ6"/>
<reference evidence="2 3" key="1">
    <citation type="submission" date="2019-04" db="EMBL/GenBank/DDBJ databases">
        <authorList>
            <person name="Alioto T."/>
            <person name="Alioto T."/>
        </authorList>
    </citation>
    <scope>NUCLEOTIDE SEQUENCE [LARGE SCALE GENOMIC DNA]</scope>
</reference>
<gene>
    <name evidence="1" type="ORF">GHT09_019419</name>
    <name evidence="2" type="ORF">MONAX_5E020521</name>
</gene>
<dbReference type="Proteomes" id="UP000335636">
    <property type="component" value="Unassembled WGS sequence"/>
</dbReference>
<sequence>MGRARAPPPSRRRAAPPSEPEYTALLELIAVLSNADSPPWNRLVTMTRWRPRGDEAREQNDAQGRTL</sequence>